<dbReference type="STRING" id="479433.Caci_7212"/>
<evidence type="ECO:0000313" key="2">
    <source>
        <dbReference type="EMBL" id="ACU76041.1"/>
    </source>
</evidence>
<dbReference type="KEGG" id="cai:Caci_7212"/>
<dbReference type="OrthoDB" id="3542391at2"/>
<dbReference type="RefSeq" id="WP_015795769.1">
    <property type="nucleotide sequence ID" value="NC_013131.1"/>
</dbReference>
<protein>
    <submittedName>
        <fullName evidence="2">Uncharacterized protein</fullName>
    </submittedName>
</protein>
<dbReference type="AlphaFoldDB" id="C7Q728"/>
<evidence type="ECO:0000313" key="3">
    <source>
        <dbReference type="Proteomes" id="UP000000851"/>
    </source>
</evidence>
<organism evidence="2 3">
    <name type="scientific">Catenulispora acidiphila (strain DSM 44928 / JCM 14897 / NBRC 102108 / NRRL B-24433 / ID139908)</name>
    <dbReference type="NCBI Taxonomy" id="479433"/>
    <lineage>
        <taxon>Bacteria</taxon>
        <taxon>Bacillati</taxon>
        <taxon>Actinomycetota</taxon>
        <taxon>Actinomycetes</taxon>
        <taxon>Catenulisporales</taxon>
        <taxon>Catenulisporaceae</taxon>
        <taxon>Catenulispora</taxon>
    </lineage>
</organism>
<name>C7Q728_CATAD</name>
<reference evidence="2 3" key="1">
    <citation type="journal article" date="2009" name="Stand. Genomic Sci.">
        <title>Complete genome sequence of Catenulispora acidiphila type strain (ID 139908).</title>
        <authorList>
            <person name="Copeland A."/>
            <person name="Lapidus A."/>
            <person name="Glavina Del Rio T."/>
            <person name="Nolan M."/>
            <person name="Lucas S."/>
            <person name="Chen F."/>
            <person name="Tice H."/>
            <person name="Cheng J.F."/>
            <person name="Bruce D."/>
            <person name="Goodwin L."/>
            <person name="Pitluck S."/>
            <person name="Mikhailova N."/>
            <person name="Pati A."/>
            <person name="Ivanova N."/>
            <person name="Mavromatis K."/>
            <person name="Chen A."/>
            <person name="Palaniappan K."/>
            <person name="Chain P."/>
            <person name="Land M."/>
            <person name="Hauser L."/>
            <person name="Chang Y.J."/>
            <person name="Jeffries C.D."/>
            <person name="Chertkov O."/>
            <person name="Brettin T."/>
            <person name="Detter J.C."/>
            <person name="Han C."/>
            <person name="Ali Z."/>
            <person name="Tindall B.J."/>
            <person name="Goker M."/>
            <person name="Bristow J."/>
            <person name="Eisen J.A."/>
            <person name="Markowitz V."/>
            <person name="Hugenholtz P."/>
            <person name="Kyrpides N.C."/>
            <person name="Klenk H.P."/>
        </authorList>
    </citation>
    <scope>NUCLEOTIDE SEQUENCE [LARGE SCALE GENOMIC DNA]</scope>
    <source>
        <strain evidence="3">DSM 44928 / JCM 14897 / NBRC 102108 / NRRL B-24433 / ID139908</strain>
    </source>
</reference>
<feature type="region of interest" description="Disordered" evidence="1">
    <location>
        <begin position="139"/>
        <end position="160"/>
    </location>
</feature>
<accession>C7Q728</accession>
<dbReference type="InParanoid" id="C7Q728"/>
<dbReference type="Proteomes" id="UP000000851">
    <property type="component" value="Chromosome"/>
</dbReference>
<evidence type="ECO:0000256" key="1">
    <source>
        <dbReference type="SAM" id="MobiDB-lite"/>
    </source>
</evidence>
<dbReference type="EMBL" id="CP001700">
    <property type="protein sequence ID" value="ACU76041.1"/>
    <property type="molecule type" value="Genomic_DNA"/>
</dbReference>
<keyword evidence="3" id="KW-1185">Reference proteome</keyword>
<proteinExistence type="predicted"/>
<sequence length="160" mass="16929">MPPEQPSRLAAECGQALVAAMPTPDWPALREEAVGMLHDAGPALEGVLVPELDVNARMLLGAAPEHVAVLTDMLAARWRENLVRVLAVNPAADEALRRLVDRIGGTAPAARPAEKTMTNIAKDNSTLFAVMDGNIIQHHHAKPGRGDQASPNQTAADESA</sequence>
<feature type="compositionally biased region" description="Polar residues" evidence="1">
    <location>
        <begin position="149"/>
        <end position="160"/>
    </location>
</feature>
<dbReference type="HOGENOM" id="CLU_1649070_0_0_11"/>
<gene>
    <name evidence="2" type="ordered locus">Caci_7212</name>
</gene>